<dbReference type="EMBL" id="RXIL01000160">
    <property type="protein sequence ID" value="RZN66486.1"/>
    <property type="molecule type" value="Genomic_DNA"/>
</dbReference>
<dbReference type="PANTHER" id="PTHR43255:SF1">
    <property type="entry name" value="IRON-SULFUR-BINDING OXIDOREDUCTASE FADF-RELATED"/>
    <property type="match status" value="1"/>
</dbReference>
<dbReference type="GO" id="GO:0051539">
    <property type="term" value="F:4 iron, 4 sulfur cluster binding"/>
    <property type="evidence" value="ECO:0007669"/>
    <property type="project" value="UniProtKB-KW"/>
</dbReference>
<dbReference type="InterPro" id="IPR051460">
    <property type="entry name" value="HdrC_iron-sulfur_subunit"/>
</dbReference>
<keyword evidence="5" id="KW-0408">Iron</keyword>
<proteinExistence type="inferred from homology"/>
<evidence type="ECO:0000256" key="2">
    <source>
        <dbReference type="ARBA" id="ARBA00022485"/>
    </source>
</evidence>
<dbReference type="GO" id="GO:0005886">
    <property type="term" value="C:plasma membrane"/>
    <property type="evidence" value="ECO:0007669"/>
    <property type="project" value="TreeGrafter"/>
</dbReference>
<dbReference type="Gene3D" id="1.10.1060.10">
    <property type="entry name" value="Alpha-helical ferredoxin"/>
    <property type="match status" value="1"/>
</dbReference>
<keyword evidence="6" id="KW-0411">Iron-sulfur</keyword>
<dbReference type="InterPro" id="IPR004017">
    <property type="entry name" value="Cys_rich_dom"/>
</dbReference>
<dbReference type="GO" id="GO:0016491">
    <property type="term" value="F:oxidoreductase activity"/>
    <property type="evidence" value="ECO:0007669"/>
    <property type="project" value="UniProtKB-KW"/>
</dbReference>
<name>A0A520KUZ6_9EURY</name>
<accession>A0A520KUZ6</accession>
<dbReference type="PANTHER" id="PTHR43255">
    <property type="entry name" value="IRON-SULFUR-BINDING OXIDOREDUCTASE FADF-RELATED-RELATED"/>
    <property type="match status" value="1"/>
</dbReference>
<evidence type="ECO:0000256" key="6">
    <source>
        <dbReference type="ARBA" id="ARBA00023014"/>
    </source>
</evidence>
<keyword evidence="2" id="KW-0004">4Fe-4S</keyword>
<evidence type="ECO:0000313" key="9">
    <source>
        <dbReference type="Proteomes" id="UP000320766"/>
    </source>
</evidence>
<evidence type="ECO:0000313" key="8">
    <source>
        <dbReference type="EMBL" id="RZN66486.1"/>
    </source>
</evidence>
<evidence type="ECO:0000256" key="4">
    <source>
        <dbReference type="ARBA" id="ARBA00023002"/>
    </source>
</evidence>
<evidence type="ECO:0000256" key="3">
    <source>
        <dbReference type="ARBA" id="ARBA00022723"/>
    </source>
</evidence>
<comment type="caution">
    <text evidence="8">The sequence shown here is derived from an EMBL/GenBank/DDBJ whole genome shotgun (WGS) entry which is preliminary data.</text>
</comment>
<dbReference type="SUPFAM" id="SSF46548">
    <property type="entry name" value="alpha-helical ferredoxin"/>
    <property type="match status" value="1"/>
</dbReference>
<keyword evidence="4" id="KW-0560">Oxidoreductase</keyword>
<keyword evidence="3" id="KW-0479">Metal-binding</keyword>
<gene>
    <name evidence="8" type="ORF">EF807_08415</name>
</gene>
<dbReference type="Pfam" id="PF02754">
    <property type="entry name" value="CCG"/>
    <property type="match status" value="2"/>
</dbReference>
<dbReference type="InterPro" id="IPR009051">
    <property type="entry name" value="Helical_ferredxn"/>
</dbReference>
<evidence type="ECO:0000256" key="5">
    <source>
        <dbReference type="ARBA" id="ARBA00023004"/>
    </source>
</evidence>
<evidence type="ECO:0000256" key="1">
    <source>
        <dbReference type="ARBA" id="ARBA00007097"/>
    </source>
</evidence>
<dbReference type="AlphaFoldDB" id="A0A520KUZ6"/>
<comment type="similarity">
    <text evidence="1">Belongs to the HdrC family.</text>
</comment>
<organism evidence="8 9">
    <name type="scientific">Candidatus Methanolliviera hydrocarbonicum</name>
    <dbReference type="NCBI Taxonomy" id="2491085"/>
    <lineage>
        <taxon>Archaea</taxon>
        <taxon>Methanobacteriati</taxon>
        <taxon>Methanobacteriota</taxon>
        <taxon>Candidatus Methanoliparia</taxon>
        <taxon>Candidatus Methanoliparales</taxon>
        <taxon>Candidatus Methanollivieraceae</taxon>
        <taxon>Candidatus Methanolliviera</taxon>
    </lineage>
</organism>
<evidence type="ECO:0000259" key="7">
    <source>
        <dbReference type="Pfam" id="PF02754"/>
    </source>
</evidence>
<protein>
    <submittedName>
        <fullName evidence="8">(Fe-S)-binding protein</fullName>
    </submittedName>
</protein>
<dbReference type="GO" id="GO:0046872">
    <property type="term" value="F:metal ion binding"/>
    <property type="evidence" value="ECO:0007669"/>
    <property type="project" value="UniProtKB-KW"/>
</dbReference>
<dbReference type="Proteomes" id="UP000320766">
    <property type="component" value="Unassembled WGS sequence"/>
</dbReference>
<sequence length="402" mass="45595">MLEKIKKQFWMIDALLKTDFTTKKQLVTNFLTAKKKYIPKEKRDANIDSLLKCALCPNMCRFDCPVSMAEKSESSSPAGKMKIAYFLETGKIQPSESAIDLMYKDVNCDACKQWCPFGFSIGELLIGVRNDLVKKGLVPERLVQFKEKLEENHTIYEGGIKSLCLDKNKKSKVLYIAGCTTLNGRREVADSTVTILERAGIDYTTLSEEWCCGAPLYVLGFRDSFQKFVNHNLNAIKETECETIIFSCPECLYTFKELYPQSRLKVEMQHTSQFFLKLIEEGKLGPMELDEEYVFHDPCILSRKLEIAEEPREVLKNISKLKLKETYFNKKDTKCCGSGGMLGVTDQKLSSEIAKDRVLELKECSNSIVSACPACEKAFKEADDKIKVLDISEVILKGIKNA</sequence>
<feature type="domain" description="Cysteine-rich" evidence="7">
    <location>
        <begin position="293"/>
        <end position="379"/>
    </location>
</feature>
<feature type="domain" description="Cysteine-rich" evidence="7">
    <location>
        <begin position="173"/>
        <end position="256"/>
    </location>
</feature>
<reference evidence="8 9" key="1">
    <citation type="journal article" date="2019" name="Nat. Microbiol.">
        <title>Wide diversity of methane and short-chain alkane metabolisms in uncultured archaea.</title>
        <authorList>
            <person name="Borrel G."/>
            <person name="Adam P.S."/>
            <person name="McKay L.J."/>
            <person name="Chen L.X."/>
            <person name="Sierra-Garcia I.N."/>
            <person name="Sieber C.M."/>
            <person name="Letourneur Q."/>
            <person name="Ghozlane A."/>
            <person name="Andersen G.L."/>
            <person name="Li W.J."/>
            <person name="Hallam S.J."/>
            <person name="Muyzer G."/>
            <person name="de Oliveira V.M."/>
            <person name="Inskeep W.P."/>
            <person name="Banfield J.F."/>
            <person name="Gribaldo S."/>
        </authorList>
    </citation>
    <scope>NUCLEOTIDE SEQUENCE [LARGE SCALE GENOMIC DNA]</scope>
    <source>
        <strain evidence="8">NM1b</strain>
    </source>
</reference>